<feature type="compositionally biased region" description="Polar residues" evidence="2">
    <location>
        <begin position="83"/>
        <end position="94"/>
    </location>
</feature>
<keyword evidence="1" id="KW-0175">Coiled coil</keyword>
<name>A0AAW0F6B3_9TRYP</name>
<feature type="transmembrane region" description="Helical" evidence="3">
    <location>
        <begin position="12"/>
        <end position="34"/>
    </location>
</feature>
<protein>
    <submittedName>
        <fullName evidence="4">Uncharacterized protein</fullName>
    </submittedName>
</protein>
<keyword evidence="3" id="KW-0812">Transmembrane</keyword>
<feature type="region of interest" description="Disordered" evidence="2">
    <location>
        <begin position="155"/>
        <end position="207"/>
    </location>
</feature>
<keyword evidence="5" id="KW-1185">Reference proteome</keyword>
<feature type="region of interest" description="Disordered" evidence="2">
    <location>
        <begin position="773"/>
        <end position="798"/>
    </location>
</feature>
<keyword evidence="3" id="KW-0472">Membrane</keyword>
<organism evidence="4 5">
    <name type="scientific">Novymonas esmeraldas</name>
    <dbReference type="NCBI Taxonomy" id="1808958"/>
    <lineage>
        <taxon>Eukaryota</taxon>
        <taxon>Discoba</taxon>
        <taxon>Euglenozoa</taxon>
        <taxon>Kinetoplastea</taxon>
        <taxon>Metakinetoplastina</taxon>
        <taxon>Trypanosomatida</taxon>
        <taxon>Trypanosomatidae</taxon>
        <taxon>Novymonas</taxon>
    </lineage>
</organism>
<feature type="compositionally biased region" description="Low complexity" evidence="2">
    <location>
        <begin position="233"/>
        <end position="257"/>
    </location>
</feature>
<reference evidence="4 5" key="1">
    <citation type="journal article" date="2021" name="MBio">
        <title>A New Model Trypanosomatid, Novymonas esmeraldas: Genomic Perception of Its 'Candidatus Pandoraea novymonadis' Endosymbiont.</title>
        <authorList>
            <person name="Zakharova A."/>
            <person name="Saura A."/>
            <person name="Butenko A."/>
            <person name="Podesvova L."/>
            <person name="Warmusova S."/>
            <person name="Kostygov A.Y."/>
            <person name="Nenarokova A."/>
            <person name="Lukes J."/>
            <person name="Opperdoes F.R."/>
            <person name="Yurchenko V."/>
        </authorList>
    </citation>
    <scope>NUCLEOTIDE SEQUENCE [LARGE SCALE GENOMIC DNA]</scope>
    <source>
        <strain evidence="4 5">E262AT.01</strain>
    </source>
</reference>
<feature type="region of interest" description="Disordered" evidence="2">
    <location>
        <begin position="902"/>
        <end position="945"/>
    </location>
</feature>
<evidence type="ECO:0000256" key="3">
    <source>
        <dbReference type="SAM" id="Phobius"/>
    </source>
</evidence>
<evidence type="ECO:0000313" key="4">
    <source>
        <dbReference type="EMBL" id="KAK7201361.1"/>
    </source>
</evidence>
<feature type="region of interest" description="Disordered" evidence="2">
    <location>
        <begin position="1077"/>
        <end position="1116"/>
    </location>
</feature>
<proteinExistence type="predicted"/>
<feature type="compositionally biased region" description="Basic and acidic residues" evidence="2">
    <location>
        <begin position="96"/>
        <end position="105"/>
    </location>
</feature>
<evidence type="ECO:0000256" key="2">
    <source>
        <dbReference type="SAM" id="MobiDB-lite"/>
    </source>
</evidence>
<feature type="region of interest" description="Disordered" evidence="2">
    <location>
        <begin position="223"/>
        <end position="268"/>
    </location>
</feature>
<feature type="coiled-coil region" evidence="1">
    <location>
        <begin position="368"/>
        <end position="402"/>
    </location>
</feature>
<dbReference type="AlphaFoldDB" id="A0AAW0F6B3"/>
<dbReference type="EMBL" id="JAECZO010000014">
    <property type="protein sequence ID" value="KAK7201361.1"/>
    <property type="molecule type" value="Genomic_DNA"/>
</dbReference>
<comment type="caution">
    <text evidence="4">The sequence shown here is derived from an EMBL/GenBank/DDBJ whole genome shotgun (WGS) entry which is preliminary data.</text>
</comment>
<accession>A0AAW0F6B3</accession>
<feature type="region of interest" description="Disordered" evidence="2">
    <location>
        <begin position="70"/>
        <end position="119"/>
    </location>
</feature>
<gene>
    <name evidence="4" type="ORF">NESM_000198500</name>
</gene>
<sequence>MRGRLRCTCAQANIPIAVAALSALCVGGAALAWYTARRALQPPFRAAPPSRTGGTSATPLQPHLTHRVTTPVHGDMDTPPTPASVSGAQSSAAHSSVERLRRSADDTLPSPPMHTGDPHALLRSTLSAAQLSTRWMLSEDAGDSHGSESDVAVMEAQAATSHGADPSRDAPRPRRHAVLVSPARVDDSVDSSPPPPPPPRWGAANAAASDNGECHLAAWRDTSAAARDDSRRCPSSPRTASDSHAAASRRASQSSAAEWRVAASEPHTAGLSRLQTGVACAADRAAAAAAVAVAQPTPTQPPPPLEMEELREQLMALLRIHDELERRCQHYESVATRTEQRHVSEKRVLALEAEQARATLSEAHAAQLHDLEQTAAAAQSRVSLLEAEAAELRRSLTEAQGELCTAMEQHLACQVELGGESAARARAEAECATLRATVVADASSRHSCERLRAWLWATEERASAAERALDFLCHQLTTASADAPTPHTPPRETVSEPALQADTPTACDEAHVLQCVVATMRGYDRPFEQPSATTTADGPATSSQQLCSAAASTSSCDAGLDGARPPACMTKAGRLCCRQHQQAVQAALARARDGYRRAAREATAAADQRAAEVEQALSTELATLRAKLELSQQELKTVSHSGAAELVAARRAHPEASSLTSAPAAGGAVMRADAAVWTGDDTEASTRYKVAAGPSPEEGALADAQRQLRHERSYVRQLESEVQSLRSSNSAVAVLEGLTETVQDTRLAVHRAVRSAVADLQRVTAQAAHPLPLRPQSLNDSASAPVLGEVGTPPQSLRSRWRAMSDTDGCASNGGTPAGAAGRAVLDASFMRGVQRAIVRVETYVEQVGTALMAGHGQLATPPSAPLAAAATASGRSAQQQRVYEEMQWLLRRSAADGGTAAAAAASVPDTTPVARYSPEGSRWMSGIRPPRPRPPAGVNVSPPSRPSPYVAAYVTSTADDPRTATALAATPTTAFRDVQRSLVHLSDATQELRNVGRLLDTLREADDTRELRQQQCLEHWHDAVVGVVEDALSRVDAAVMRVRRDAALDIAGAWSAGTGTAAAAAAEDARVAALHHPTRPVSSTAATAGVHRDDSLPRPSLAAHVPPWQPSERDGAAVSRLADVLSGKTRSGATASSVVYA</sequence>
<keyword evidence="3" id="KW-1133">Transmembrane helix</keyword>
<evidence type="ECO:0000256" key="1">
    <source>
        <dbReference type="SAM" id="Coils"/>
    </source>
</evidence>
<evidence type="ECO:0000313" key="5">
    <source>
        <dbReference type="Proteomes" id="UP001430356"/>
    </source>
</evidence>
<feature type="coiled-coil region" evidence="1">
    <location>
        <begin position="307"/>
        <end position="341"/>
    </location>
</feature>
<feature type="compositionally biased region" description="Low complexity" evidence="2">
    <location>
        <begin position="902"/>
        <end position="915"/>
    </location>
</feature>
<dbReference type="Proteomes" id="UP001430356">
    <property type="component" value="Unassembled WGS sequence"/>
</dbReference>